<proteinExistence type="predicted"/>
<dbReference type="OrthoDB" id="9794147at2"/>
<sequence length="194" mass="21143">MELQRKLSKYVFVYIVTAVLSVNLIQAQALKLVDESSSLKVLGTSSLHDWEVEAEEQKGTITLANAEAGEIGSLAIEVVAESLKSGKSSMDKNTYKALKTKEFKSIYFNLVEVKNVVSKGNGVFSVQTVGDLTIAGAKKQIPLNFTMSVVGNKVKLEGETKFKMTEFKIDPPKALLGTITTGDDVTIKFVTNFN</sequence>
<dbReference type="AlphaFoldDB" id="A0A5C4SEZ0"/>
<accession>A0A5C4SEZ0</accession>
<comment type="caution">
    <text evidence="2">The sequence shown here is derived from an EMBL/GenBank/DDBJ whole genome shotgun (WGS) entry which is preliminary data.</text>
</comment>
<evidence type="ECO:0000259" key="1">
    <source>
        <dbReference type="SMART" id="SM00867"/>
    </source>
</evidence>
<protein>
    <submittedName>
        <fullName evidence="2">YceI family protein</fullName>
    </submittedName>
</protein>
<dbReference type="Gene3D" id="2.40.128.110">
    <property type="entry name" value="Lipid/polyisoprenoid-binding, YceI-like"/>
    <property type="match status" value="1"/>
</dbReference>
<keyword evidence="3" id="KW-1185">Reference proteome</keyword>
<reference evidence="2 3" key="1">
    <citation type="submission" date="2019-05" db="EMBL/GenBank/DDBJ databases">
        <title>Tamlana fucoidanivorans sp. nov., isolated from the surface of algae collected from Fujian province in China.</title>
        <authorList>
            <person name="Li J."/>
        </authorList>
    </citation>
    <scope>NUCLEOTIDE SEQUENCE [LARGE SCALE GENOMIC DNA]</scope>
    <source>
        <strain evidence="2 3">CW2-9</strain>
    </source>
</reference>
<evidence type="ECO:0000313" key="2">
    <source>
        <dbReference type="EMBL" id="TNJ42140.1"/>
    </source>
</evidence>
<dbReference type="SUPFAM" id="SSF101874">
    <property type="entry name" value="YceI-like"/>
    <property type="match status" value="1"/>
</dbReference>
<name>A0A5C4SEZ0_9FLAO</name>
<dbReference type="RefSeq" id="WP_139698516.1">
    <property type="nucleotide sequence ID" value="NZ_CP074074.1"/>
</dbReference>
<dbReference type="EMBL" id="VDCS01000015">
    <property type="protein sequence ID" value="TNJ42140.1"/>
    <property type="molecule type" value="Genomic_DNA"/>
</dbReference>
<organism evidence="2 3">
    <name type="scientific">Allotamlana fucoidanivorans</name>
    <dbReference type="NCBI Taxonomy" id="2583814"/>
    <lineage>
        <taxon>Bacteria</taxon>
        <taxon>Pseudomonadati</taxon>
        <taxon>Bacteroidota</taxon>
        <taxon>Flavobacteriia</taxon>
        <taxon>Flavobacteriales</taxon>
        <taxon>Flavobacteriaceae</taxon>
        <taxon>Allotamlana</taxon>
    </lineage>
</organism>
<gene>
    <name evidence="2" type="ORF">FGF67_14670</name>
</gene>
<evidence type="ECO:0000313" key="3">
    <source>
        <dbReference type="Proteomes" id="UP000308713"/>
    </source>
</evidence>
<dbReference type="SMART" id="SM00867">
    <property type="entry name" value="YceI"/>
    <property type="match status" value="1"/>
</dbReference>
<feature type="domain" description="Lipid/polyisoprenoid-binding YceI-like" evidence="1">
    <location>
        <begin position="29"/>
        <end position="194"/>
    </location>
</feature>
<dbReference type="InterPro" id="IPR036761">
    <property type="entry name" value="TTHA0802/YceI-like_sf"/>
</dbReference>
<dbReference type="InterPro" id="IPR007372">
    <property type="entry name" value="Lipid/polyisoprenoid-bd_YceI"/>
</dbReference>
<dbReference type="Pfam" id="PF04264">
    <property type="entry name" value="YceI"/>
    <property type="match status" value="1"/>
</dbReference>
<dbReference type="Proteomes" id="UP000308713">
    <property type="component" value="Unassembled WGS sequence"/>
</dbReference>